<keyword evidence="4 6" id="KW-1133">Transmembrane helix</keyword>
<feature type="transmembrane region" description="Helical" evidence="6">
    <location>
        <begin position="250"/>
        <end position="266"/>
    </location>
</feature>
<comment type="caution">
    <text evidence="7">The sequence shown here is derived from an EMBL/GenBank/DDBJ whole genome shotgun (WGS) entry which is preliminary data.</text>
</comment>
<sequence length="495" mass="53029">MGSRLFVRKPLSALTKEMEGEHRLRRTLGPLQLTSLGIGAIIGTGIFVLTGQAAHDKAGPALMLSFVVAGLACVFAALCYAEFAAMVPVAGSAYTYAYATLGELPAWIIGWDLVLEYAVGAAAVAHGWSHYFQDFIGIFGVELPRQIRSAPFDYDPALGELVPTGSILDLPAVLVTTAVTLVLLKGIRESAAFNAAMVVLKLAVVLFVIVVGAFHVDPDNWRPFAPFGYGGLSFFGHTIYGQVGKGGEPLGMFAGAATIFFAYIGFDAVSNHAEEARRPQRDLPIGIVASLVICTTLYVAVAAVLTGMVPYTELSIDAPVSDAFARVGLPWAQFIISLGAIAGITSVLLVLMLSQPRVLLAIARDGLLPRRFFGAVHPVFRTPWKSTFLTGFVVAALSALLPLRILAELVNIGTLLAFLFVCAAVLVMRRTAPDAPRPFRVPLYPLTPILGIVICLVLMFSLPTENWLRLAIWLLLGIALYFGYSRRHSALTAGQ</sequence>
<feature type="transmembrane region" description="Helical" evidence="6">
    <location>
        <begin position="441"/>
        <end position="461"/>
    </location>
</feature>
<feature type="transmembrane region" description="Helical" evidence="6">
    <location>
        <begin position="467"/>
        <end position="484"/>
    </location>
</feature>
<feature type="transmembrane region" description="Helical" evidence="6">
    <location>
        <begin position="93"/>
        <end position="111"/>
    </location>
</feature>
<feature type="transmembrane region" description="Helical" evidence="6">
    <location>
        <begin position="412"/>
        <end position="429"/>
    </location>
</feature>
<protein>
    <submittedName>
        <fullName evidence="7">Amino acid permease</fullName>
    </submittedName>
</protein>
<evidence type="ECO:0000313" key="8">
    <source>
        <dbReference type="Proteomes" id="UP000075420"/>
    </source>
</evidence>
<comment type="subcellular location">
    <subcellularLocation>
        <location evidence="1">Membrane</location>
        <topology evidence="1">Multi-pass membrane protein</topology>
    </subcellularLocation>
</comment>
<keyword evidence="5 6" id="KW-0472">Membrane</keyword>
<evidence type="ECO:0000256" key="3">
    <source>
        <dbReference type="ARBA" id="ARBA00022692"/>
    </source>
</evidence>
<feature type="transmembrane region" description="Helical" evidence="6">
    <location>
        <begin position="33"/>
        <end position="55"/>
    </location>
</feature>
<proteinExistence type="predicted"/>
<evidence type="ECO:0000256" key="6">
    <source>
        <dbReference type="SAM" id="Phobius"/>
    </source>
</evidence>
<dbReference type="Gene3D" id="1.20.1740.10">
    <property type="entry name" value="Amino acid/polyamine transporter I"/>
    <property type="match status" value="1"/>
</dbReference>
<keyword evidence="3 6" id="KW-0812">Transmembrane</keyword>
<feature type="transmembrane region" description="Helical" evidence="6">
    <location>
        <begin position="161"/>
        <end position="184"/>
    </location>
</feature>
<reference evidence="7 8" key="1">
    <citation type="submission" date="2014-02" db="EMBL/GenBank/DDBJ databases">
        <title>The small core and large imbalanced accessory genome model reveals a collaborative survival strategy of Sorangium cellulosum strains in nature.</title>
        <authorList>
            <person name="Han K."/>
            <person name="Peng R."/>
            <person name="Blom J."/>
            <person name="Li Y.-Z."/>
        </authorList>
    </citation>
    <scope>NUCLEOTIDE SEQUENCE [LARGE SCALE GENOMIC DNA]</scope>
    <source>
        <strain evidence="7 8">So0157-25</strain>
    </source>
</reference>
<dbReference type="GO" id="GO:0016020">
    <property type="term" value="C:membrane"/>
    <property type="evidence" value="ECO:0007669"/>
    <property type="project" value="UniProtKB-SubCell"/>
</dbReference>
<feature type="transmembrane region" description="Helical" evidence="6">
    <location>
        <begin position="287"/>
        <end position="311"/>
    </location>
</feature>
<evidence type="ECO:0000256" key="2">
    <source>
        <dbReference type="ARBA" id="ARBA00022448"/>
    </source>
</evidence>
<keyword evidence="2" id="KW-0813">Transport</keyword>
<evidence type="ECO:0000256" key="1">
    <source>
        <dbReference type="ARBA" id="ARBA00004141"/>
    </source>
</evidence>
<dbReference type="AlphaFoldDB" id="A0A150PFS4"/>
<organism evidence="7 8">
    <name type="scientific">Sorangium cellulosum</name>
    <name type="common">Polyangium cellulosum</name>
    <dbReference type="NCBI Taxonomy" id="56"/>
    <lineage>
        <taxon>Bacteria</taxon>
        <taxon>Pseudomonadati</taxon>
        <taxon>Myxococcota</taxon>
        <taxon>Polyangia</taxon>
        <taxon>Polyangiales</taxon>
        <taxon>Polyangiaceae</taxon>
        <taxon>Sorangium</taxon>
    </lineage>
</organism>
<accession>A0A150PFS4</accession>
<dbReference type="PIRSF" id="PIRSF006060">
    <property type="entry name" value="AA_transporter"/>
    <property type="match status" value="1"/>
</dbReference>
<dbReference type="GO" id="GO:0015171">
    <property type="term" value="F:amino acid transmembrane transporter activity"/>
    <property type="evidence" value="ECO:0007669"/>
    <property type="project" value="TreeGrafter"/>
</dbReference>
<dbReference type="InterPro" id="IPR002293">
    <property type="entry name" value="AA/rel_permease1"/>
</dbReference>
<name>A0A150PFS4_SORCE</name>
<evidence type="ECO:0000256" key="5">
    <source>
        <dbReference type="ARBA" id="ARBA00023136"/>
    </source>
</evidence>
<dbReference type="PANTHER" id="PTHR43243">
    <property type="entry name" value="INNER MEMBRANE TRANSPORTER YGJI-RELATED"/>
    <property type="match status" value="1"/>
</dbReference>
<dbReference type="Pfam" id="PF13520">
    <property type="entry name" value="AA_permease_2"/>
    <property type="match status" value="1"/>
</dbReference>
<feature type="transmembrane region" description="Helical" evidence="6">
    <location>
        <begin position="191"/>
        <end position="214"/>
    </location>
</feature>
<feature type="transmembrane region" description="Helical" evidence="6">
    <location>
        <begin position="387"/>
        <end position="406"/>
    </location>
</feature>
<dbReference type="PANTHER" id="PTHR43243:SF4">
    <property type="entry name" value="CATIONIC AMINO ACID TRANSPORTER 4"/>
    <property type="match status" value="1"/>
</dbReference>
<feature type="transmembrane region" description="Helical" evidence="6">
    <location>
        <begin position="331"/>
        <end position="354"/>
    </location>
</feature>
<evidence type="ECO:0000313" key="7">
    <source>
        <dbReference type="EMBL" id="KYF54504.1"/>
    </source>
</evidence>
<evidence type="ECO:0000256" key="4">
    <source>
        <dbReference type="ARBA" id="ARBA00022989"/>
    </source>
</evidence>
<dbReference type="EMBL" id="JELY01001814">
    <property type="protein sequence ID" value="KYF54504.1"/>
    <property type="molecule type" value="Genomic_DNA"/>
</dbReference>
<feature type="transmembrane region" description="Helical" evidence="6">
    <location>
        <begin position="61"/>
        <end position="81"/>
    </location>
</feature>
<dbReference type="Proteomes" id="UP000075420">
    <property type="component" value="Unassembled WGS sequence"/>
</dbReference>
<gene>
    <name evidence="7" type="ORF">BE08_22420</name>
</gene>